<reference evidence="2 3" key="1">
    <citation type="submission" date="2021-03" db="EMBL/GenBank/DDBJ databases">
        <authorList>
            <person name="King G.J."/>
            <person name="Bancroft I."/>
            <person name="Baten A."/>
            <person name="Bloomfield J."/>
            <person name="Borpatragohain P."/>
            <person name="He Z."/>
            <person name="Irish N."/>
            <person name="Irwin J."/>
            <person name="Liu K."/>
            <person name="Mauleon R.P."/>
            <person name="Moore J."/>
            <person name="Morris R."/>
            <person name="Ostergaard L."/>
            <person name="Wang B."/>
            <person name="Wells R."/>
        </authorList>
    </citation>
    <scope>NUCLEOTIDE SEQUENCE [LARGE SCALE GENOMIC DNA]</scope>
    <source>
        <strain evidence="2">R-o-18</strain>
        <tissue evidence="2">Leaf</tissue>
    </source>
</reference>
<sequence>MAIGVESALELFEKFLSFLLAYNTTFLEDSLERNLCCNGLSDGHHYEEVSLGHLRRFGFRELQVVTNNFTSKNQLGKRRLWKCIQRNTWRQYGGCGEKS</sequence>
<gene>
    <name evidence="2" type="primary">A02g500740.1_BraROA</name>
    <name evidence="1" type="synonym">A04g506140.1_BraROA</name>
    <name evidence="2" type="ORF">IGI04_004699</name>
    <name evidence="1" type="ORF">IGI04_015834</name>
</gene>
<dbReference type="EMBL" id="JADBGQ010000002">
    <property type="protein sequence ID" value="KAG5408380.1"/>
    <property type="molecule type" value="Genomic_DNA"/>
</dbReference>
<evidence type="ECO:0000313" key="2">
    <source>
        <dbReference type="EMBL" id="KAG5408380.1"/>
    </source>
</evidence>
<evidence type="ECO:0000313" key="3">
    <source>
        <dbReference type="Proteomes" id="UP000823674"/>
    </source>
</evidence>
<keyword evidence="3" id="KW-1185">Reference proteome</keyword>
<comment type="caution">
    <text evidence="2">The sequence shown here is derived from an EMBL/GenBank/DDBJ whole genome shotgun (WGS) entry which is preliminary data.</text>
</comment>
<proteinExistence type="predicted"/>
<evidence type="ECO:0000313" key="1">
    <source>
        <dbReference type="EMBL" id="KAG5401227.1"/>
    </source>
</evidence>
<dbReference type="EMBL" id="JADBGQ010000004">
    <property type="protein sequence ID" value="KAG5401227.1"/>
    <property type="molecule type" value="Genomic_DNA"/>
</dbReference>
<name>A0ABQ7NBV2_BRACM</name>
<dbReference type="Proteomes" id="UP000823674">
    <property type="component" value="Chromosome A04"/>
</dbReference>
<organism evidence="2 3">
    <name type="scientific">Brassica rapa subsp. trilocularis</name>
    <dbReference type="NCBI Taxonomy" id="1813537"/>
    <lineage>
        <taxon>Eukaryota</taxon>
        <taxon>Viridiplantae</taxon>
        <taxon>Streptophyta</taxon>
        <taxon>Embryophyta</taxon>
        <taxon>Tracheophyta</taxon>
        <taxon>Spermatophyta</taxon>
        <taxon>Magnoliopsida</taxon>
        <taxon>eudicotyledons</taxon>
        <taxon>Gunneridae</taxon>
        <taxon>Pentapetalae</taxon>
        <taxon>rosids</taxon>
        <taxon>malvids</taxon>
        <taxon>Brassicales</taxon>
        <taxon>Brassicaceae</taxon>
        <taxon>Brassiceae</taxon>
        <taxon>Brassica</taxon>
    </lineage>
</organism>
<accession>A0ABQ7NBV2</accession>
<protein>
    <recommendedName>
        <fullName evidence="4">FBD domain-containing protein</fullName>
    </recommendedName>
</protein>
<dbReference type="Proteomes" id="UP000823674">
    <property type="component" value="Chromosome A02"/>
</dbReference>
<evidence type="ECO:0008006" key="4">
    <source>
        <dbReference type="Google" id="ProtNLM"/>
    </source>
</evidence>